<protein>
    <submittedName>
        <fullName evidence="1">Uncharacterized protein</fullName>
    </submittedName>
</protein>
<evidence type="ECO:0000313" key="2">
    <source>
        <dbReference type="Proteomes" id="UP000054477"/>
    </source>
</evidence>
<dbReference type="EMBL" id="KN838595">
    <property type="protein sequence ID" value="KIK02235.1"/>
    <property type="molecule type" value="Genomic_DNA"/>
</dbReference>
<dbReference type="AlphaFoldDB" id="A0A0C9WTA9"/>
<sequence length="58" mass="6486">MATGPHWQDPISLETKCTIIKKIIPIWRDTLHLVQLELVSAILDGLDILCCTATGDRK</sequence>
<dbReference type="Proteomes" id="UP000054477">
    <property type="component" value="Unassembled WGS sequence"/>
</dbReference>
<reference evidence="1 2" key="1">
    <citation type="submission" date="2014-04" db="EMBL/GenBank/DDBJ databases">
        <authorList>
            <consortium name="DOE Joint Genome Institute"/>
            <person name="Kuo A."/>
            <person name="Kohler A."/>
            <person name="Nagy L.G."/>
            <person name="Floudas D."/>
            <person name="Copeland A."/>
            <person name="Barry K.W."/>
            <person name="Cichocki N."/>
            <person name="Veneault-Fourrey C."/>
            <person name="LaButti K."/>
            <person name="Lindquist E.A."/>
            <person name="Lipzen A."/>
            <person name="Lundell T."/>
            <person name="Morin E."/>
            <person name="Murat C."/>
            <person name="Sun H."/>
            <person name="Tunlid A."/>
            <person name="Henrissat B."/>
            <person name="Grigoriev I.V."/>
            <person name="Hibbett D.S."/>
            <person name="Martin F."/>
            <person name="Nordberg H.P."/>
            <person name="Cantor M.N."/>
            <person name="Hua S.X."/>
        </authorList>
    </citation>
    <scope>NUCLEOTIDE SEQUENCE [LARGE SCALE GENOMIC DNA]</scope>
    <source>
        <strain evidence="1 2">LaAM-08-1</strain>
    </source>
</reference>
<reference evidence="2" key="2">
    <citation type="submission" date="2015-01" db="EMBL/GenBank/DDBJ databases">
        <title>Evolutionary Origins and Diversification of the Mycorrhizal Mutualists.</title>
        <authorList>
            <consortium name="DOE Joint Genome Institute"/>
            <consortium name="Mycorrhizal Genomics Consortium"/>
            <person name="Kohler A."/>
            <person name="Kuo A."/>
            <person name="Nagy L.G."/>
            <person name="Floudas D."/>
            <person name="Copeland A."/>
            <person name="Barry K.W."/>
            <person name="Cichocki N."/>
            <person name="Veneault-Fourrey C."/>
            <person name="LaButti K."/>
            <person name="Lindquist E.A."/>
            <person name="Lipzen A."/>
            <person name="Lundell T."/>
            <person name="Morin E."/>
            <person name="Murat C."/>
            <person name="Riley R."/>
            <person name="Ohm R."/>
            <person name="Sun H."/>
            <person name="Tunlid A."/>
            <person name="Henrissat B."/>
            <person name="Grigoriev I.V."/>
            <person name="Hibbett D.S."/>
            <person name="Martin F."/>
        </authorList>
    </citation>
    <scope>NUCLEOTIDE SEQUENCE [LARGE SCALE GENOMIC DNA]</scope>
    <source>
        <strain evidence="2">LaAM-08-1</strain>
    </source>
</reference>
<name>A0A0C9WTA9_9AGAR</name>
<gene>
    <name evidence="1" type="ORF">K443DRAFT_97197</name>
</gene>
<evidence type="ECO:0000313" key="1">
    <source>
        <dbReference type="EMBL" id="KIK02235.1"/>
    </source>
</evidence>
<organism evidence="1 2">
    <name type="scientific">Laccaria amethystina LaAM-08-1</name>
    <dbReference type="NCBI Taxonomy" id="1095629"/>
    <lineage>
        <taxon>Eukaryota</taxon>
        <taxon>Fungi</taxon>
        <taxon>Dikarya</taxon>
        <taxon>Basidiomycota</taxon>
        <taxon>Agaricomycotina</taxon>
        <taxon>Agaricomycetes</taxon>
        <taxon>Agaricomycetidae</taxon>
        <taxon>Agaricales</taxon>
        <taxon>Agaricineae</taxon>
        <taxon>Hydnangiaceae</taxon>
        <taxon>Laccaria</taxon>
    </lineage>
</organism>
<dbReference type="OrthoDB" id="3260945at2759"/>
<keyword evidence="2" id="KW-1185">Reference proteome</keyword>
<proteinExistence type="predicted"/>
<dbReference type="HOGENOM" id="CLU_2979467_0_0_1"/>
<accession>A0A0C9WTA9</accession>